<evidence type="ECO:0000313" key="4">
    <source>
        <dbReference type="Proteomes" id="UP000298416"/>
    </source>
</evidence>
<reference evidence="3" key="2">
    <citation type="submission" date="2020-08" db="EMBL/GenBank/DDBJ databases">
        <title>Plant Genome Project.</title>
        <authorList>
            <person name="Zhang R.-G."/>
        </authorList>
    </citation>
    <scope>NUCLEOTIDE SEQUENCE</scope>
    <source>
        <strain evidence="3">Huo1</strain>
        <tissue evidence="3">Leaf</tissue>
    </source>
</reference>
<comment type="caution">
    <text evidence="3">The sequence shown here is derived from an EMBL/GenBank/DDBJ whole genome shotgun (WGS) entry which is preliminary data.</text>
</comment>
<dbReference type="SUPFAM" id="SSF51197">
    <property type="entry name" value="Clavaminate synthase-like"/>
    <property type="match status" value="1"/>
</dbReference>
<gene>
    <name evidence="3" type="ORF">SASPL_110887</name>
</gene>
<evidence type="ECO:0000256" key="1">
    <source>
        <dbReference type="SAM" id="MobiDB-lite"/>
    </source>
</evidence>
<feature type="region of interest" description="Disordered" evidence="1">
    <location>
        <begin position="1"/>
        <end position="30"/>
    </location>
</feature>
<dbReference type="Gene3D" id="2.60.120.330">
    <property type="entry name" value="B-lactam Antibiotic, Isopenicillin N Synthase, Chain"/>
    <property type="match status" value="1"/>
</dbReference>
<dbReference type="Gene3D" id="3.30.40.10">
    <property type="entry name" value="Zinc/RING finger domain, C3HC4 (zinc finger)"/>
    <property type="match status" value="1"/>
</dbReference>
<name>A0A8X8Y5F9_SALSN</name>
<dbReference type="Proteomes" id="UP000298416">
    <property type="component" value="Unassembled WGS sequence"/>
</dbReference>
<evidence type="ECO:0000313" key="3">
    <source>
        <dbReference type="EMBL" id="KAG6426660.1"/>
    </source>
</evidence>
<dbReference type="SUPFAM" id="SSF57850">
    <property type="entry name" value="RING/U-box"/>
    <property type="match status" value="1"/>
</dbReference>
<dbReference type="AlphaFoldDB" id="A0A8X8Y5F9"/>
<sequence>MVAMMNHGNPPVAVGSIRSPQNHGLPSPSPLSLAAPSRVRLADILPYDGAPMAPYLRAVDALSTSLTRHNAAIIELGSDDAALLLCALESARLYFRTRKGGRGVYTYRAGRPLEDVDSSPPCLTDIFRCMGRAAGAALCAISRHLQLRSDVFSHLLDDSPLPAGELSSSILVATFSQVSSQQGKIAPVGGKHASNCEVEKGLLMLISSDAPDLQVCDSNGRWYQADSSLSPGDLLLLTGKALSHATAGHRPAASYRVISDNSLIPHCGGRTSLAFRLLPQSNAILDCTPIAAAGHVIPQSYVPISVSQFMDDLSAEEDILCNHADYINFLENAITKKCALRSHIVRFSSGSYLEDATLVSCGHSFGGLMLRKVVETSRCTLCNVEIDSGSLIPNHALRAAAVAVKQEDERRLFHTAALRKRRKEANEHRENGDITPENGSHRGVQYPFSVNEKVIIKGNRRTPDKFVGKEAVITSQCLNGWYLLKIIETGENVRLQYRSLRKMTAWRNMSCPVSEAAYVT</sequence>
<dbReference type="InterPro" id="IPR013083">
    <property type="entry name" value="Znf_RING/FYVE/PHD"/>
</dbReference>
<evidence type="ECO:0000259" key="2">
    <source>
        <dbReference type="Pfam" id="PF23112"/>
    </source>
</evidence>
<accession>A0A8X8Y5F9</accession>
<feature type="region of interest" description="Disordered" evidence="1">
    <location>
        <begin position="421"/>
        <end position="442"/>
    </location>
</feature>
<feature type="domain" description="PUB 62/63 C-terminal" evidence="2">
    <location>
        <begin position="444"/>
        <end position="502"/>
    </location>
</feature>
<protein>
    <recommendedName>
        <fullName evidence="2">PUB 62/63 C-terminal domain-containing protein</fullName>
    </recommendedName>
</protein>
<organism evidence="3">
    <name type="scientific">Salvia splendens</name>
    <name type="common">Scarlet sage</name>
    <dbReference type="NCBI Taxonomy" id="180675"/>
    <lineage>
        <taxon>Eukaryota</taxon>
        <taxon>Viridiplantae</taxon>
        <taxon>Streptophyta</taxon>
        <taxon>Embryophyta</taxon>
        <taxon>Tracheophyta</taxon>
        <taxon>Spermatophyta</taxon>
        <taxon>Magnoliopsida</taxon>
        <taxon>eudicotyledons</taxon>
        <taxon>Gunneridae</taxon>
        <taxon>Pentapetalae</taxon>
        <taxon>asterids</taxon>
        <taxon>lamiids</taxon>
        <taxon>Lamiales</taxon>
        <taxon>Lamiaceae</taxon>
        <taxon>Nepetoideae</taxon>
        <taxon>Mentheae</taxon>
        <taxon>Salviinae</taxon>
        <taxon>Salvia</taxon>
        <taxon>Salvia subgen. Calosphace</taxon>
        <taxon>core Calosphace</taxon>
    </lineage>
</organism>
<reference evidence="3" key="1">
    <citation type="submission" date="2018-01" db="EMBL/GenBank/DDBJ databases">
        <authorList>
            <person name="Mao J.F."/>
        </authorList>
    </citation>
    <scope>NUCLEOTIDE SEQUENCE</scope>
    <source>
        <strain evidence="3">Huo1</strain>
        <tissue evidence="3">Leaf</tissue>
    </source>
</reference>
<dbReference type="PANTHER" id="PTHR33644:SF3">
    <property type="entry name" value="RING_U-BOX SUPERFAMILY PROTEIN"/>
    <property type="match status" value="1"/>
</dbReference>
<dbReference type="InterPro" id="IPR027443">
    <property type="entry name" value="IPNS-like_sf"/>
</dbReference>
<keyword evidence="4" id="KW-1185">Reference proteome</keyword>
<proteinExistence type="predicted"/>
<dbReference type="Pfam" id="PF23112">
    <property type="entry name" value="PUB62-63_C"/>
    <property type="match status" value="1"/>
</dbReference>
<dbReference type="PANTHER" id="PTHR33644">
    <property type="entry name" value="U-BOX DOMAIN-CONTAINING PROTEIN 62-RELATED"/>
    <property type="match status" value="1"/>
</dbReference>
<dbReference type="InterPro" id="IPR057649">
    <property type="entry name" value="PUB62-63_C"/>
</dbReference>
<dbReference type="EMBL" id="PNBA02000004">
    <property type="protein sequence ID" value="KAG6426660.1"/>
    <property type="molecule type" value="Genomic_DNA"/>
</dbReference>